<gene>
    <name evidence="1" type="ORF">LARSCL_LOCUS20820</name>
</gene>
<evidence type="ECO:0000313" key="1">
    <source>
        <dbReference type="EMBL" id="CAL1298386.1"/>
    </source>
</evidence>
<dbReference type="Proteomes" id="UP001497382">
    <property type="component" value="Unassembled WGS sequence"/>
</dbReference>
<organism evidence="1 2">
    <name type="scientific">Larinioides sclopetarius</name>
    <dbReference type="NCBI Taxonomy" id="280406"/>
    <lineage>
        <taxon>Eukaryota</taxon>
        <taxon>Metazoa</taxon>
        <taxon>Ecdysozoa</taxon>
        <taxon>Arthropoda</taxon>
        <taxon>Chelicerata</taxon>
        <taxon>Arachnida</taxon>
        <taxon>Araneae</taxon>
        <taxon>Araneomorphae</taxon>
        <taxon>Entelegynae</taxon>
        <taxon>Araneoidea</taxon>
        <taxon>Araneidae</taxon>
        <taxon>Larinioides</taxon>
    </lineage>
</organism>
<dbReference type="PANTHER" id="PTHR35385:SF2">
    <property type="entry name" value="PROTEIN B, PUTATIVE-RELATED"/>
    <property type="match status" value="1"/>
</dbReference>
<evidence type="ECO:0008006" key="3">
    <source>
        <dbReference type="Google" id="ProtNLM"/>
    </source>
</evidence>
<protein>
    <recommendedName>
        <fullName evidence="3">LAGLIDADG homing endonuclease</fullName>
    </recommendedName>
</protein>
<evidence type="ECO:0000313" key="2">
    <source>
        <dbReference type="Proteomes" id="UP001497382"/>
    </source>
</evidence>
<accession>A0AAV2BRH0</accession>
<sequence length="234" mass="27425">MDLDEQIRLNITEESLSPKFENIIVKNGDQIIIRSNLKSMEDINEWVKELGIRTDTKWNSRKSRPEGERFICWKKFVCQHSYFNKIPVTKNMKGISKNAECQASVTVRIKLDTKQTRRSDDFIRRGLVGVITIIPFHKHSLMTAETLRFLPAKDCREKFEEYFNDGMGPAESAKYHSEILEMNPAIQPKDLANSRINPTKRTVTYWHEQWRLLHLGPRNGQGMLEKLKEKITIY</sequence>
<dbReference type="PANTHER" id="PTHR35385">
    <property type="entry name" value="PROTEIN B, PUTATIVE-RELATED-RELATED"/>
    <property type="match status" value="1"/>
</dbReference>
<comment type="caution">
    <text evidence="1">The sequence shown here is derived from an EMBL/GenBank/DDBJ whole genome shotgun (WGS) entry which is preliminary data.</text>
</comment>
<proteinExistence type="predicted"/>
<feature type="non-terminal residue" evidence="1">
    <location>
        <position position="234"/>
    </location>
</feature>
<name>A0AAV2BRH0_9ARAC</name>
<reference evidence="1 2" key="1">
    <citation type="submission" date="2024-04" db="EMBL/GenBank/DDBJ databases">
        <authorList>
            <person name="Rising A."/>
            <person name="Reimegard J."/>
            <person name="Sonavane S."/>
            <person name="Akerstrom W."/>
            <person name="Nylinder S."/>
            <person name="Hedman E."/>
            <person name="Kallberg Y."/>
        </authorList>
    </citation>
    <scope>NUCLEOTIDE SEQUENCE [LARGE SCALE GENOMIC DNA]</scope>
</reference>
<keyword evidence="2" id="KW-1185">Reference proteome</keyword>
<dbReference type="AlphaFoldDB" id="A0AAV2BRH0"/>
<dbReference type="EMBL" id="CAXIEN010000460">
    <property type="protein sequence ID" value="CAL1298386.1"/>
    <property type="molecule type" value="Genomic_DNA"/>
</dbReference>